<dbReference type="InterPro" id="IPR001906">
    <property type="entry name" value="Terpene_synth_N"/>
</dbReference>
<dbReference type="Proteomes" id="UP000077755">
    <property type="component" value="Chromosome 4"/>
</dbReference>
<protein>
    <submittedName>
        <fullName evidence="6">Uncharacterized protein</fullName>
    </submittedName>
</protein>
<dbReference type="AlphaFoldDB" id="A0AAF0WYP2"/>
<dbReference type="Pfam" id="PF03936">
    <property type="entry name" value="Terpene_synth_C"/>
    <property type="match status" value="1"/>
</dbReference>
<dbReference type="GO" id="GO:0016102">
    <property type="term" value="P:diterpenoid biosynthetic process"/>
    <property type="evidence" value="ECO:0007669"/>
    <property type="project" value="InterPro"/>
</dbReference>
<evidence type="ECO:0000256" key="2">
    <source>
        <dbReference type="ARBA" id="ARBA00022723"/>
    </source>
</evidence>
<evidence type="ECO:0000256" key="1">
    <source>
        <dbReference type="ARBA" id="ARBA00001946"/>
    </source>
</evidence>
<evidence type="ECO:0000256" key="3">
    <source>
        <dbReference type="ARBA" id="ARBA00023239"/>
    </source>
</evidence>
<dbReference type="GO" id="GO:0000287">
    <property type="term" value="F:magnesium ion binding"/>
    <property type="evidence" value="ECO:0007669"/>
    <property type="project" value="InterPro"/>
</dbReference>
<dbReference type="Gene3D" id="1.50.10.130">
    <property type="entry name" value="Terpene synthase, N-terminal domain"/>
    <property type="match status" value="1"/>
</dbReference>
<dbReference type="FunFam" id="1.10.600.10:FF:000007">
    <property type="entry name" value="Isoprene synthase, chloroplastic"/>
    <property type="match status" value="1"/>
</dbReference>
<accession>A0AAF0WYP2</accession>
<reference evidence="6" key="2">
    <citation type="submission" date="2022-03" db="EMBL/GenBank/DDBJ databases">
        <title>Draft title - Genomic analysis of global carrot germplasm unveils the trajectory of domestication and the origin of high carotenoid orange carrot.</title>
        <authorList>
            <person name="Iorizzo M."/>
            <person name="Ellison S."/>
            <person name="Senalik D."/>
            <person name="Macko-Podgorni A."/>
            <person name="Grzebelus D."/>
            <person name="Bostan H."/>
            <person name="Rolling W."/>
            <person name="Curaba J."/>
            <person name="Simon P."/>
        </authorList>
    </citation>
    <scope>NUCLEOTIDE SEQUENCE</scope>
    <source>
        <tissue evidence="6">Leaf</tissue>
    </source>
</reference>
<proteinExistence type="predicted"/>
<sequence length="567" mass="65545">MSASAGSVPEQNAGVPQILRRSASYHPSVWGDFFLAYDTVDHRRTDRDTEEKAEELKEQVTKMLLAAAHEPRRQLKLINDIQRLGVAYHFEAEIEAALSEFYNIYHEVCGSQDGLFMVALCFRLLRQHGFNVPADVFNKFKDGLGIFNEDLSKDVEGLLSLYEAAHLRVHGEDILEEALAFTTSHLERLKTQLKNELQAKKVIYALETPVWWNMNRVEARRYISVYALEDSHNETLLNFAILDFNLLQKVYQGELVTITRWWRKINFTEKLPFARDRMVECYFWVLGLYFEPQHSLARKILNQIFAFMITLDDIYDVYGTVEELVIFTDAIERWDLSAADQLPEYMRYFYGVLLDTFTEIEEDLKKAGIPLYRVDYAKKVMKQLTRSYHYEAKCFYKGYVPTVEEYMDHALITAALIYFGTSSFVGITGDLVTKQSLDWISNNPLFIKAGSLICRLLDDMVEFEGEKETVDAASAVECYMKQHNASKECAFAEFNKQLVCAWKDINAEFFRPTVVPMPLLTISFNMTRVSYILYQNNDGFTTSETKTKEIMTPVLVHPIPISMPQLV</sequence>
<dbReference type="InterPro" id="IPR050148">
    <property type="entry name" value="Terpene_synthase-like"/>
</dbReference>
<name>A0AAF0WYP2_DAUCS</name>
<dbReference type="SUPFAM" id="SSF48239">
    <property type="entry name" value="Terpenoid cyclases/Protein prenyltransferases"/>
    <property type="match status" value="1"/>
</dbReference>
<dbReference type="InterPro" id="IPR036965">
    <property type="entry name" value="Terpene_synth_N_sf"/>
</dbReference>
<feature type="domain" description="Terpene synthase N-terminal" evidence="4">
    <location>
        <begin position="29"/>
        <end position="206"/>
    </location>
</feature>
<dbReference type="GO" id="GO:0010333">
    <property type="term" value="F:terpene synthase activity"/>
    <property type="evidence" value="ECO:0007669"/>
    <property type="project" value="InterPro"/>
</dbReference>
<dbReference type="KEGG" id="dcr:108217562"/>
<dbReference type="Pfam" id="PF01397">
    <property type="entry name" value="Terpene_synth"/>
    <property type="match status" value="1"/>
</dbReference>
<dbReference type="SFLD" id="SFLDG01019">
    <property type="entry name" value="Terpene_Cyclase_Like_1_C_Termi"/>
    <property type="match status" value="1"/>
</dbReference>
<dbReference type="CDD" id="cd00684">
    <property type="entry name" value="Terpene_cyclase_plant_C1"/>
    <property type="match status" value="1"/>
</dbReference>
<dbReference type="FunFam" id="1.50.10.130:FF:000001">
    <property type="entry name" value="Isoprene synthase, chloroplastic"/>
    <property type="match status" value="1"/>
</dbReference>
<keyword evidence="3" id="KW-0456">Lyase</keyword>
<dbReference type="InterPro" id="IPR008930">
    <property type="entry name" value="Terpenoid_cyclase/PrenylTrfase"/>
</dbReference>
<dbReference type="PANTHER" id="PTHR31225:SF221">
    <property type="entry name" value="(-)-GERMACRENE D SYNTHASE"/>
    <property type="match status" value="1"/>
</dbReference>
<dbReference type="InterPro" id="IPR034741">
    <property type="entry name" value="Terpene_cyclase-like_1_C"/>
</dbReference>
<keyword evidence="2" id="KW-0479">Metal-binding</keyword>
<dbReference type="Gene3D" id="1.10.600.10">
    <property type="entry name" value="Farnesyl Diphosphate Synthase"/>
    <property type="match status" value="1"/>
</dbReference>
<dbReference type="SUPFAM" id="SSF48576">
    <property type="entry name" value="Terpenoid synthases"/>
    <property type="match status" value="1"/>
</dbReference>
<reference evidence="6" key="1">
    <citation type="journal article" date="2016" name="Nat. Genet.">
        <title>A high-quality carrot genome assembly provides new insights into carotenoid accumulation and asterid genome evolution.</title>
        <authorList>
            <person name="Iorizzo M."/>
            <person name="Ellison S."/>
            <person name="Senalik D."/>
            <person name="Zeng P."/>
            <person name="Satapoomin P."/>
            <person name="Huang J."/>
            <person name="Bowman M."/>
            <person name="Iovene M."/>
            <person name="Sanseverino W."/>
            <person name="Cavagnaro P."/>
            <person name="Yildiz M."/>
            <person name="Macko-Podgorni A."/>
            <person name="Moranska E."/>
            <person name="Grzebelus E."/>
            <person name="Grzebelus D."/>
            <person name="Ashrafi H."/>
            <person name="Zheng Z."/>
            <person name="Cheng S."/>
            <person name="Spooner D."/>
            <person name="Van Deynze A."/>
            <person name="Simon P."/>
        </authorList>
    </citation>
    <scope>NUCLEOTIDE SEQUENCE</scope>
    <source>
        <tissue evidence="6">Leaf</tissue>
    </source>
</reference>
<dbReference type="PANTHER" id="PTHR31225">
    <property type="entry name" value="OS04G0344100 PROTEIN-RELATED"/>
    <property type="match status" value="1"/>
</dbReference>
<feature type="domain" description="Terpene synthase metal-binding" evidence="5">
    <location>
        <begin position="264"/>
        <end position="504"/>
    </location>
</feature>
<dbReference type="InterPro" id="IPR008949">
    <property type="entry name" value="Isoprenoid_synthase_dom_sf"/>
</dbReference>
<gene>
    <name evidence="6" type="ORF">DCAR_0415690</name>
</gene>
<organism evidence="6 7">
    <name type="scientific">Daucus carota subsp. sativus</name>
    <name type="common">Carrot</name>
    <dbReference type="NCBI Taxonomy" id="79200"/>
    <lineage>
        <taxon>Eukaryota</taxon>
        <taxon>Viridiplantae</taxon>
        <taxon>Streptophyta</taxon>
        <taxon>Embryophyta</taxon>
        <taxon>Tracheophyta</taxon>
        <taxon>Spermatophyta</taxon>
        <taxon>Magnoliopsida</taxon>
        <taxon>eudicotyledons</taxon>
        <taxon>Gunneridae</taxon>
        <taxon>Pentapetalae</taxon>
        <taxon>asterids</taxon>
        <taxon>campanulids</taxon>
        <taxon>Apiales</taxon>
        <taxon>Apiaceae</taxon>
        <taxon>Apioideae</taxon>
        <taxon>Scandiceae</taxon>
        <taxon>Daucinae</taxon>
        <taxon>Daucus</taxon>
        <taxon>Daucus sect. Daucus</taxon>
    </lineage>
</organism>
<dbReference type="SFLD" id="SFLDS00005">
    <property type="entry name" value="Isoprenoid_Synthase_Type_I"/>
    <property type="match status" value="1"/>
</dbReference>
<dbReference type="InterPro" id="IPR005630">
    <property type="entry name" value="Terpene_synthase_metal-bd"/>
</dbReference>
<evidence type="ECO:0000313" key="6">
    <source>
        <dbReference type="EMBL" id="WOG96355.1"/>
    </source>
</evidence>
<evidence type="ECO:0000313" key="7">
    <source>
        <dbReference type="Proteomes" id="UP000077755"/>
    </source>
</evidence>
<comment type="cofactor">
    <cofactor evidence="1">
        <name>Mg(2+)</name>
        <dbReference type="ChEBI" id="CHEBI:18420"/>
    </cofactor>
</comment>
<evidence type="ECO:0000259" key="5">
    <source>
        <dbReference type="Pfam" id="PF03936"/>
    </source>
</evidence>
<dbReference type="EMBL" id="CP093346">
    <property type="protein sequence ID" value="WOG96355.1"/>
    <property type="molecule type" value="Genomic_DNA"/>
</dbReference>
<evidence type="ECO:0000259" key="4">
    <source>
        <dbReference type="Pfam" id="PF01397"/>
    </source>
</evidence>
<dbReference type="InterPro" id="IPR044814">
    <property type="entry name" value="Terpene_cyclase_plant_C1"/>
</dbReference>
<keyword evidence="7" id="KW-1185">Reference proteome</keyword>